<keyword evidence="1" id="KW-1133">Transmembrane helix</keyword>
<keyword evidence="1" id="KW-0812">Transmembrane</keyword>
<keyword evidence="1" id="KW-0472">Membrane</keyword>
<organism evidence="2 3">
    <name type="scientific">Thelohanellus kitauei</name>
    <name type="common">Myxosporean</name>
    <dbReference type="NCBI Taxonomy" id="669202"/>
    <lineage>
        <taxon>Eukaryota</taxon>
        <taxon>Metazoa</taxon>
        <taxon>Cnidaria</taxon>
        <taxon>Myxozoa</taxon>
        <taxon>Myxosporea</taxon>
        <taxon>Bivalvulida</taxon>
        <taxon>Platysporina</taxon>
        <taxon>Myxobolidae</taxon>
        <taxon>Thelohanellus</taxon>
    </lineage>
</organism>
<reference evidence="2 3" key="1">
    <citation type="journal article" date="2014" name="Genome Biol. Evol.">
        <title>The genome of the myxosporean Thelohanellus kitauei shows adaptations to nutrient acquisition within its fish host.</title>
        <authorList>
            <person name="Yang Y."/>
            <person name="Xiong J."/>
            <person name="Zhou Z."/>
            <person name="Huo F."/>
            <person name="Miao W."/>
            <person name="Ran C."/>
            <person name="Liu Y."/>
            <person name="Zhang J."/>
            <person name="Feng J."/>
            <person name="Wang M."/>
            <person name="Wang M."/>
            <person name="Wang L."/>
            <person name="Yao B."/>
        </authorList>
    </citation>
    <scope>NUCLEOTIDE SEQUENCE [LARGE SCALE GENOMIC DNA]</scope>
    <source>
        <strain evidence="2">Wuqing</strain>
    </source>
</reference>
<sequence>MSGNHIYLYYQTRLYVGQIISIDSVHITNISVWLGYRVIKKQRGRIHQRKRLHKILKDGDLHQEVGFKTYFYYLHKILISSDKILKYFLNSIISNKIENIFINIDIK</sequence>
<evidence type="ECO:0000313" key="3">
    <source>
        <dbReference type="Proteomes" id="UP000031668"/>
    </source>
</evidence>
<evidence type="ECO:0000313" key="2">
    <source>
        <dbReference type="EMBL" id="KII61805.1"/>
    </source>
</evidence>
<name>A0A0C2M455_THEKT</name>
<proteinExistence type="predicted"/>
<keyword evidence="3" id="KW-1185">Reference proteome</keyword>
<comment type="caution">
    <text evidence="2">The sequence shown here is derived from an EMBL/GenBank/DDBJ whole genome shotgun (WGS) entry which is preliminary data.</text>
</comment>
<dbReference type="AlphaFoldDB" id="A0A0C2M455"/>
<gene>
    <name evidence="2" type="ORF">RF11_06064</name>
</gene>
<protein>
    <submittedName>
        <fullName evidence="2">Uncharacterized protein</fullName>
    </submittedName>
</protein>
<feature type="transmembrane region" description="Helical" evidence="1">
    <location>
        <begin position="15"/>
        <end position="39"/>
    </location>
</feature>
<dbReference type="EMBL" id="JWZT01005244">
    <property type="protein sequence ID" value="KII61805.1"/>
    <property type="molecule type" value="Genomic_DNA"/>
</dbReference>
<evidence type="ECO:0000256" key="1">
    <source>
        <dbReference type="SAM" id="Phobius"/>
    </source>
</evidence>
<dbReference type="Proteomes" id="UP000031668">
    <property type="component" value="Unassembled WGS sequence"/>
</dbReference>
<accession>A0A0C2M455</accession>